<evidence type="ECO:0000313" key="5">
    <source>
        <dbReference type="Proteomes" id="UP000033483"/>
    </source>
</evidence>
<dbReference type="InterPro" id="IPR014718">
    <property type="entry name" value="GH-type_carb-bd"/>
</dbReference>
<dbReference type="PANTHER" id="PTHR10091:SF0">
    <property type="entry name" value="GALACTOSE MUTAROTASE"/>
    <property type="match status" value="1"/>
</dbReference>
<accession>A0A0F4ZGR0</accession>
<evidence type="ECO:0000256" key="2">
    <source>
        <dbReference type="ARBA" id="ARBA00023235"/>
    </source>
</evidence>
<dbReference type="Proteomes" id="UP000033483">
    <property type="component" value="Unassembled WGS sequence"/>
</dbReference>
<keyword evidence="5" id="KW-1185">Reference proteome</keyword>
<evidence type="ECO:0008006" key="6">
    <source>
        <dbReference type="Google" id="ProtNLM"/>
    </source>
</evidence>
<dbReference type="Pfam" id="PF01263">
    <property type="entry name" value="Aldose_epim"/>
    <property type="match status" value="1"/>
</dbReference>
<name>A0A0F4ZGR0_9PEZI</name>
<sequence length="345" mass="37267">MASISLLAQGAVIQSINVSSLNIVQSLPSAEHYGNASINRAYFGETIGRVANRIKDARIASLNGRSYDLAKNNGENNLHGGNVGWGKKAWTEEEQGRVHERDVPGIEGLVERKTRLFMLRSEDGEEGFPGTLDVKVYYTTGVQREAGKEVTVLAMEYEAELVGGADETVINMTNHSYFNLTGGSSIEGTQITLPTNQHLPLDAGGIPISGPTAFPGITPNTPITIAASAPDLDDCFTIAPPSSASGIDTRSQPLRVNLEAYHPDSRIHLQVLSTEPAFQVYTGKYINIPAVEGMAARGPRSGFCCEPGRYVNAVNEEAWRGQVVLKKGETYGARIVYRAWKDESA</sequence>
<gene>
    <name evidence="4" type="ORF">TD95_005320</name>
</gene>
<dbReference type="OrthoDB" id="274691at2759"/>
<comment type="caution">
    <text evidence="4">The sequence shown here is derived from an EMBL/GenBank/DDBJ whole genome shotgun (WGS) entry which is preliminary data.</text>
</comment>
<dbReference type="InterPro" id="IPR047215">
    <property type="entry name" value="Galactose_mutarotase-like"/>
</dbReference>
<dbReference type="SUPFAM" id="SSF74650">
    <property type="entry name" value="Galactose mutarotase-like"/>
    <property type="match status" value="1"/>
</dbReference>
<organism evidence="4 5">
    <name type="scientific">Thielaviopsis punctulata</name>
    <dbReference type="NCBI Taxonomy" id="72032"/>
    <lineage>
        <taxon>Eukaryota</taxon>
        <taxon>Fungi</taxon>
        <taxon>Dikarya</taxon>
        <taxon>Ascomycota</taxon>
        <taxon>Pezizomycotina</taxon>
        <taxon>Sordariomycetes</taxon>
        <taxon>Hypocreomycetidae</taxon>
        <taxon>Microascales</taxon>
        <taxon>Ceratocystidaceae</taxon>
        <taxon>Thielaviopsis</taxon>
    </lineage>
</organism>
<dbReference type="GO" id="GO:0030246">
    <property type="term" value="F:carbohydrate binding"/>
    <property type="evidence" value="ECO:0007669"/>
    <property type="project" value="InterPro"/>
</dbReference>
<dbReference type="AlphaFoldDB" id="A0A0F4ZGR0"/>
<keyword evidence="3" id="KW-0119">Carbohydrate metabolism</keyword>
<dbReference type="PANTHER" id="PTHR10091">
    <property type="entry name" value="ALDOSE-1-EPIMERASE"/>
    <property type="match status" value="1"/>
</dbReference>
<dbReference type="GO" id="GO:0004034">
    <property type="term" value="F:aldose 1-epimerase activity"/>
    <property type="evidence" value="ECO:0007669"/>
    <property type="project" value="TreeGrafter"/>
</dbReference>
<dbReference type="GO" id="GO:0006006">
    <property type="term" value="P:glucose metabolic process"/>
    <property type="evidence" value="ECO:0007669"/>
    <property type="project" value="TreeGrafter"/>
</dbReference>
<dbReference type="GO" id="GO:0033499">
    <property type="term" value="P:galactose catabolic process via UDP-galactose, Leloir pathway"/>
    <property type="evidence" value="ECO:0007669"/>
    <property type="project" value="TreeGrafter"/>
</dbReference>
<evidence type="ECO:0000313" key="4">
    <source>
        <dbReference type="EMBL" id="KKA29088.1"/>
    </source>
</evidence>
<dbReference type="EMBL" id="LAEV01001004">
    <property type="protein sequence ID" value="KKA29088.1"/>
    <property type="molecule type" value="Genomic_DNA"/>
</dbReference>
<dbReference type="PROSITE" id="PS00545">
    <property type="entry name" value="ALDOSE_1_EPIMERASE"/>
    <property type="match status" value="1"/>
</dbReference>
<protein>
    <recommendedName>
        <fullName evidence="6">Aldose 1-epimerase</fullName>
    </recommendedName>
</protein>
<dbReference type="InterPro" id="IPR011013">
    <property type="entry name" value="Gal_mutarotase_sf_dom"/>
</dbReference>
<reference evidence="4 5" key="1">
    <citation type="submission" date="2015-03" db="EMBL/GenBank/DDBJ databases">
        <authorList>
            <person name="Radwan O."/>
            <person name="Al-Naeli F.A."/>
            <person name="Rendon G.A."/>
            <person name="Fields C."/>
        </authorList>
    </citation>
    <scope>NUCLEOTIDE SEQUENCE [LARGE SCALE GENOMIC DNA]</scope>
    <source>
        <strain evidence="4">CR-DP1</strain>
    </source>
</reference>
<dbReference type="Gene3D" id="2.70.98.10">
    <property type="match status" value="1"/>
</dbReference>
<proteinExistence type="inferred from homology"/>
<dbReference type="InterPro" id="IPR008183">
    <property type="entry name" value="Aldose_1/G6P_1-epimerase"/>
</dbReference>
<comment type="similarity">
    <text evidence="1">Belongs to the aldose epimerase family.</text>
</comment>
<dbReference type="CDD" id="cd09019">
    <property type="entry name" value="galactose_mutarotase_like"/>
    <property type="match status" value="1"/>
</dbReference>
<keyword evidence="2" id="KW-0413">Isomerase</keyword>
<evidence type="ECO:0000256" key="1">
    <source>
        <dbReference type="ARBA" id="ARBA00006206"/>
    </source>
</evidence>
<evidence type="ECO:0000256" key="3">
    <source>
        <dbReference type="ARBA" id="ARBA00023277"/>
    </source>
</evidence>
<dbReference type="InterPro" id="IPR018052">
    <property type="entry name" value="Ald1_epimerase_CS"/>
</dbReference>